<dbReference type="CDD" id="cd00293">
    <property type="entry name" value="USP-like"/>
    <property type="match status" value="1"/>
</dbReference>
<dbReference type="PRINTS" id="PR01438">
    <property type="entry name" value="UNVRSLSTRESS"/>
</dbReference>
<dbReference type="InterPro" id="IPR006015">
    <property type="entry name" value="Universal_stress_UspA"/>
</dbReference>
<dbReference type="Pfam" id="PF00582">
    <property type="entry name" value="Usp"/>
    <property type="match status" value="1"/>
</dbReference>
<reference evidence="3 4" key="1">
    <citation type="submission" date="2019-06" db="EMBL/GenBank/DDBJ databases">
        <title>Description of Kitasatospora acidophila sp. nov. isolated from pine grove soil, and reclassification of Streptomyces novaecaesareae to Kitasatospora novaeceasareae comb. nov.</title>
        <authorList>
            <person name="Kim M.J."/>
        </authorList>
    </citation>
    <scope>NUCLEOTIDE SEQUENCE [LARGE SCALE GENOMIC DNA]</scope>
    <source>
        <strain evidence="3 4">MMS16-CNU292</strain>
    </source>
</reference>
<dbReference type="Gene3D" id="3.40.50.12370">
    <property type="match status" value="1"/>
</dbReference>
<dbReference type="AlphaFoldDB" id="A0A540WEB0"/>
<organism evidence="3 4">
    <name type="scientific">Kitasatospora acidiphila</name>
    <dbReference type="NCBI Taxonomy" id="2567942"/>
    <lineage>
        <taxon>Bacteria</taxon>
        <taxon>Bacillati</taxon>
        <taxon>Actinomycetota</taxon>
        <taxon>Actinomycetes</taxon>
        <taxon>Kitasatosporales</taxon>
        <taxon>Streptomycetaceae</taxon>
        <taxon>Kitasatospora</taxon>
    </lineage>
</organism>
<evidence type="ECO:0000256" key="1">
    <source>
        <dbReference type="ARBA" id="ARBA00008791"/>
    </source>
</evidence>
<comment type="similarity">
    <text evidence="1">Belongs to the universal stress protein A family.</text>
</comment>
<evidence type="ECO:0000313" key="3">
    <source>
        <dbReference type="EMBL" id="TQF07288.1"/>
    </source>
</evidence>
<dbReference type="InterPro" id="IPR006016">
    <property type="entry name" value="UspA"/>
</dbReference>
<dbReference type="EMBL" id="VIGB01000003">
    <property type="protein sequence ID" value="TQF07288.1"/>
    <property type="molecule type" value="Genomic_DNA"/>
</dbReference>
<dbReference type="OrthoDB" id="3472822at2"/>
<feature type="domain" description="UspA" evidence="2">
    <location>
        <begin position="13"/>
        <end position="152"/>
    </location>
</feature>
<comment type="caution">
    <text evidence="3">The sequence shown here is derived from an EMBL/GenBank/DDBJ whole genome shotgun (WGS) entry which is preliminary data.</text>
</comment>
<protein>
    <submittedName>
        <fullName evidence="3">Universal stress protein</fullName>
    </submittedName>
</protein>
<name>A0A540WEB0_9ACTN</name>
<proteinExistence type="inferred from homology"/>
<evidence type="ECO:0000313" key="4">
    <source>
        <dbReference type="Proteomes" id="UP000319103"/>
    </source>
</evidence>
<dbReference type="SUPFAM" id="SSF52402">
    <property type="entry name" value="Adenine nucleotide alpha hydrolases-like"/>
    <property type="match status" value="1"/>
</dbReference>
<dbReference type="Proteomes" id="UP000319103">
    <property type="component" value="Unassembled WGS sequence"/>
</dbReference>
<sequence>MYTDERWNTSIKRRIIAGVSGSLGSLAALHHAVAEARRGDCEVLAVLAWEPPGGEHGYRLSPCPPLLAEVRKAAVERLRTAIGEAFGADGPDVDFGSVVIRGETGKALIHLADRPDDLLVLGASGSLLRRGLRRSVVSYCVEHAVCPVLAVPRPALQHELESLRRRHLWHLPTEPLPTS</sequence>
<keyword evidence="4" id="KW-1185">Reference proteome</keyword>
<accession>A0A540WEB0</accession>
<evidence type="ECO:0000259" key="2">
    <source>
        <dbReference type="Pfam" id="PF00582"/>
    </source>
</evidence>
<gene>
    <name evidence="3" type="ORF">E6W39_12065</name>
</gene>